<accession>A0A9D7SJX2</accession>
<dbReference type="AlphaFoldDB" id="A0A9D7SJX2"/>
<comment type="caution">
    <text evidence="1">The sequence shown here is derived from an EMBL/GenBank/DDBJ whole genome shotgun (WGS) entry which is preliminary data.</text>
</comment>
<proteinExistence type="predicted"/>
<sequence length="124" mass="13367">MNRRGQGKQQGVHQGLQAWRALSRAWSHVGRLLAAVALAVGAGQPAILQAADPALPGATLTAEQAARDVRVLQRALKTLHPALTKYRTPKEMETAFAWFEARGQAARTVTEMYLAATELAAAIR</sequence>
<evidence type="ECO:0000313" key="1">
    <source>
        <dbReference type="EMBL" id="MBK9797802.1"/>
    </source>
</evidence>
<name>A0A9D7SJX2_9BACT</name>
<organism evidence="1 2">
    <name type="scientific">Candidatus Geothrix skivensis</name>
    <dbReference type="NCBI Taxonomy" id="2954439"/>
    <lineage>
        <taxon>Bacteria</taxon>
        <taxon>Pseudomonadati</taxon>
        <taxon>Acidobacteriota</taxon>
        <taxon>Holophagae</taxon>
        <taxon>Holophagales</taxon>
        <taxon>Holophagaceae</taxon>
        <taxon>Geothrix</taxon>
    </lineage>
</organism>
<dbReference type="EMBL" id="JADKIO010000012">
    <property type="protein sequence ID" value="MBK9797802.1"/>
    <property type="molecule type" value="Genomic_DNA"/>
</dbReference>
<gene>
    <name evidence="1" type="ORF">IPP58_15230</name>
</gene>
<dbReference type="Proteomes" id="UP000886657">
    <property type="component" value="Unassembled WGS sequence"/>
</dbReference>
<protein>
    <submittedName>
        <fullName evidence="1">Uncharacterized protein</fullName>
    </submittedName>
</protein>
<evidence type="ECO:0000313" key="2">
    <source>
        <dbReference type="Proteomes" id="UP000886657"/>
    </source>
</evidence>
<reference evidence="1" key="1">
    <citation type="submission" date="2020-10" db="EMBL/GenBank/DDBJ databases">
        <title>Connecting structure to function with the recovery of over 1000 high-quality activated sludge metagenome-assembled genomes encoding full-length rRNA genes using long-read sequencing.</title>
        <authorList>
            <person name="Singleton C.M."/>
            <person name="Petriglieri F."/>
            <person name="Kristensen J.M."/>
            <person name="Kirkegaard R.H."/>
            <person name="Michaelsen T.Y."/>
            <person name="Andersen M.H."/>
            <person name="Karst S.M."/>
            <person name="Dueholm M.S."/>
            <person name="Nielsen P.H."/>
            <person name="Albertsen M."/>
        </authorList>
    </citation>
    <scope>NUCLEOTIDE SEQUENCE</scope>
    <source>
        <strain evidence="1">Skiv_18-Q3-R9-52_MAXAC.067</strain>
    </source>
</reference>